<evidence type="ECO:0000256" key="1">
    <source>
        <dbReference type="ARBA" id="ARBA00022729"/>
    </source>
</evidence>
<feature type="non-terminal residue" evidence="6">
    <location>
        <position position="117"/>
    </location>
</feature>
<comment type="caution">
    <text evidence="6">The sequence shown here is derived from an EMBL/GenBank/DDBJ whole genome shotgun (WGS) entry which is preliminary data.</text>
</comment>
<dbReference type="NCBIfam" id="TIGR01168">
    <property type="entry name" value="YSIRK_signal"/>
    <property type="match status" value="1"/>
</dbReference>
<reference evidence="7 8" key="1">
    <citation type="journal article" date="2016" name="Front. Microbiol.">
        <title>Comprehensive Phylogenetic Analysis of Bovine Non-aureus Staphylococci Species Based on Whole-Genome Sequencing.</title>
        <authorList>
            <person name="Naushad S."/>
            <person name="Barkema H.W."/>
            <person name="Luby C."/>
            <person name="Condas L.A."/>
            <person name="Nobrega D.B."/>
            <person name="Carson D.A."/>
            <person name="De Buck J."/>
        </authorList>
    </citation>
    <scope>NUCLEOTIDE SEQUENCE [LARGE SCALE GENOMIC DNA]</scope>
    <source>
        <strain evidence="6 8">SNUC 4143</strain>
        <strain evidence="5 7">SNUC 761</strain>
    </source>
</reference>
<feature type="compositionally biased region" description="Basic and acidic residues" evidence="2">
    <location>
        <begin position="71"/>
        <end position="117"/>
    </location>
</feature>
<evidence type="ECO:0000259" key="4">
    <source>
        <dbReference type="Pfam" id="PF04650"/>
    </source>
</evidence>
<dbReference type="Proteomes" id="UP000243350">
    <property type="component" value="Unassembled WGS sequence"/>
</dbReference>
<sequence length="117" mass="13078">MKGKKYDFLPNRLNKYSIRKFTVGTASLLIGATLVFGIGNEAKADEISNTIGQESFDNESSVKENSSQSFELEKTPSTEETTKEEQPSTEETTKEEQPSTEETTKEEQPSTEETTKE</sequence>
<keyword evidence="1" id="KW-0732">Signal</keyword>
<feature type="domain" description="YSIRK Gram-positive signal peptide" evidence="4">
    <location>
        <begin position="11"/>
        <end position="36"/>
    </location>
</feature>
<feature type="transmembrane region" description="Helical" evidence="3">
    <location>
        <begin position="21"/>
        <end position="39"/>
    </location>
</feature>
<keyword evidence="3" id="KW-1133">Transmembrane helix</keyword>
<keyword evidence="3" id="KW-0472">Membrane</keyword>
<evidence type="ECO:0000313" key="5">
    <source>
        <dbReference type="EMBL" id="PTE68599.1"/>
    </source>
</evidence>
<proteinExistence type="predicted"/>
<feature type="compositionally biased region" description="Polar residues" evidence="2">
    <location>
        <begin position="51"/>
        <end position="70"/>
    </location>
</feature>
<evidence type="ECO:0000313" key="8">
    <source>
        <dbReference type="Proteomes" id="UP000243350"/>
    </source>
</evidence>
<name>A0A2T4KS63_9STAP</name>
<evidence type="ECO:0000256" key="2">
    <source>
        <dbReference type="SAM" id="MobiDB-lite"/>
    </source>
</evidence>
<evidence type="ECO:0000313" key="6">
    <source>
        <dbReference type="EMBL" id="PTF10082.1"/>
    </source>
</evidence>
<reference evidence="6" key="2">
    <citation type="submission" date="2018-03" db="EMBL/GenBank/DDBJ databases">
        <authorList>
            <person name="Keele B.F."/>
        </authorList>
    </citation>
    <scope>NUCLEOTIDE SEQUENCE</scope>
    <source>
        <strain evidence="6">SNUC 4143</strain>
        <strain evidence="5">SNUC 761</strain>
    </source>
</reference>
<accession>A0A2T4KS63</accession>
<evidence type="ECO:0000256" key="3">
    <source>
        <dbReference type="SAM" id="Phobius"/>
    </source>
</evidence>
<dbReference type="Proteomes" id="UP000242547">
    <property type="component" value="Unassembled WGS sequence"/>
</dbReference>
<dbReference type="Pfam" id="PF04650">
    <property type="entry name" value="YSIRK_signal"/>
    <property type="match status" value="1"/>
</dbReference>
<dbReference type="InterPro" id="IPR005877">
    <property type="entry name" value="YSIRK_signal_dom"/>
</dbReference>
<dbReference type="EMBL" id="PYZL01000183">
    <property type="protein sequence ID" value="PTE68599.1"/>
    <property type="molecule type" value="Genomic_DNA"/>
</dbReference>
<dbReference type="AlphaFoldDB" id="A0A2T4KS63"/>
<keyword evidence="3" id="KW-0812">Transmembrane</keyword>
<dbReference type="EMBL" id="PYZH01000153">
    <property type="protein sequence ID" value="PTF10082.1"/>
    <property type="molecule type" value="Genomic_DNA"/>
</dbReference>
<feature type="region of interest" description="Disordered" evidence="2">
    <location>
        <begin position="51"/>
        <end position="117"/>
    </location>
</feature>
<gene>
    <name evidence="5" type="ORF">BUY44_11725</name>
    <name evidence="6" type="ORF">BUY48_11380</name>
</gene>
<organism evidence="6 8">
    <name type="scientific">Staphylococcus devriesei</name>
    <dbReference type="NCBI Taxonomy" id="586733"/>
    <lineage>
        <taxon>Bacteria</taxon>
        <taxon>Bacillati</taxon>
        <taxon>Bacillota</taxon>
        <taxon>Bacilli</taxon>
        <taxon>Bacillales</taxon>
        <taxon>Staphylococcaceae</taxon>
        <taxon>Staphylococcus</taxon>
    </lineage>
</organism>
<evidence type="ECO:0000313" key="7">
    <source>
        <dbReference type="Proteomes" id="UP000242547"/>
    </source>
</evidence>
<protein>
    <submittedName>
        <fullName evidence="6">YSIRK signal domain/LPXTG anchor domain surface protein</fullName>
    </submittedName>
</protein>
<dbReference type="RefSeq" id="WP_119504072.1">
    <property type="nucleotide sequence ID" value="NZ_PYZH01000153.1"/>
</dbReference>